<reference evidence="1 2" key="1">
    <citation type="submission" date="2019-09" db="EMBL/GenBank/DDBJ databases">
        <title>Genome sequence of Adhaeribacter sp. M2.</title>
        <authorList>
            <person name="Srinivasan S."/>
        </authorList>
    </citation>
    <scope>NUCLEOTIDE SEQUENCE [LARGE SCALE GENOMIC DNA]</scope>
    <source>
        <strain evidence="1 2">M2</strain>
    </source>
</reference>
<keyword evidence="2" id="KW-1185">Reference proteome</keyword>
<name>A0A5N1J4B8_9BACT</name>
<organism evidence="1 2">
    <name type="scientific">Adhaeribacter soli</name>
    <dbReference type="NCBI Taxonomy" id="2607655"/>
    <lineage>
        <taxon>Bacteria</taxon>
        <taxon>Pseudomonadati</taxon>
        <taxon>Bacteroidota</taxon>
        <taxon>Cytophagia</taxon>
        <taxon>Cytophagales</taxon>
        <taxon>Hymenobacteraceae</taxon>
        <taxon>Adhaeribacter</taxon>
    </lineage>
</organism>
<comment type="caution">
    <text evidence="1">The sequence shown here is derived from an EMBL/GenBank/DDBJ whole genome shotgun (WGS) entry which is preliminary data.</text>
</comment>
<dbReference type="RefSeq" id="WP_150901894.1">
    <property type="nucleotide sequence ID" value="NZ_VTWT01000001.1"/>
</dbReference>
<dbReference type="AlphaFoldDB" id="A0A5N1J4B8"/>
<dbReference type="Proteomes" id="UP000326570">
    <property type="component" value="Unassembled WGS sequence"/>
</dbReference>
<proteinExistence type="predicted"/>
<protein>
    <submittedName>
        <fullName evidence="1">Uncharacterized protein</fullName>
    </submittedName>
</protein>
<dbReference type="EMBL" id="VTWT01000001">
    <property type="protein sequence ID" value="KAA9345751.1"/>
    <property type="molecule type" value="Genomic_DNA"/>
</dbReference>
<evidence type="ECO:0000313" key="1">
    <source>
        <dbReference type="EMBL" id="KAA9345751.1"/>
    </source>
</evidence>
<gene>
    <name evidence="1" type="ORF">F0P94_01305</name>
</gene>
<accession>A0A5N1J4B8</accession>
<evidence type="ECO:0000313" key="2">
    <source>
        <dbReference type="Proteomes" id="UP000326570"/>
    </source>
</evidence>
<sequence>MANGKVLNLETFTATLESYKNTLEDMHRLTENELKRVTSLEIKVVEDSELLEKEATRFLNQQMYVYLGKLSNLVNEIPSFMLPKDAFLTKDLQEMQKQVLQRLKDQGHSEYFYE</sequence>